<keyword evidence="2" id="KW-1185">Reference proteome</keyword>
<organism evidence="1 2">
    <name type="scientific">Physcomitrium patens</name>
    <name type="common">Spreading-leaved earth moss</name>
    <name type="synonym">Physcomitrella patens</name>
    <dbReference type="NCBI Taxonomy" id="3218"/>
    <lineage>
        <taxon>Eukaryota</taxon>
        <taxon>Viridiplantae</taxon>
        <taxon>Streptophyta</taxon>
        <taxon>Embryophyta</taxon>
        <taxon>Bryophyta</taxon>
        <taxon>Bryophytina</taxon>
        <taxon>Bryopsida</taxon>
        <taxon>Funariidae</taxon>
        <taxon>Funariales</taxon>
        <taxon>Funariaceae</taxon>
        <taxon>Physcomitrium</taxon>
    </lineage>
</organism>
<dbReference type="EMBL" id="ABEU02000009">
    <property type="status" value="NOT_ANNOTATED_CDS"/>
    <property type="molecule type" value="Genomic_DNA"/>
</dbReference>
<dbReference type="PANTHER" id="PTHR48183:SF1">
    <property type="entry name" value="PROTEIN, PUTATIVE-RELATED"/>
    <property type="match status" value="1"/>
</dbReference>
<dbReference type="PANTHER" id="PTHR48183">
    <property type="entry name" value="PROTEIN, PUTATIVE-RELATED"/>
    <property type="match status" value="1"/>
</dbReference>
<reference evidence="1 2" key="2">
    <citation type="journal article" date="2018" name="Plant J.">
        <title>The Physcomitrella patens chromosome-scale assembly reveals moss genome structure and evolution.</title>
        <authorList>
            <person name="Lang D."/>
            <person name="Ullrich K.K."/>
            <person name="Murat F."/>
            <person name="Fuchs J."/>
            <person name="Jenkins J."/>
            <person name="Haas F.B."/>
            <person name="Piednoel M."/>
            <person name="Gundlach H."/>
            <person name="Van Bel M."/>
            <person name="Meyberg R."/>
            <person name="Vives C."/>
            <person name="Morata J."/>
            <person name="Symeonidi A."/>
            <person name="Hiss M."/>
            <person name="Muchero W."/>
            <person name="Kamisugi Y."/>
            <person name="Saleh O."/>
            <person name="Blanc G."/>
            <person name="Decker E.L."/>
            <person name="van Gessel N."/>
            <person name="Grimwood J."/>
            <person name="Hayes R.D."/>
            <person name="Graham S.W."/>
            <person name="Gunter L.E."/>
            <person name="McDaniel S.F."/>
            <person name="Hoernstein S.N.W."/>
            <person name="Larsson A."/>
            <person name="Li F.W."/>
            <person name="Perroud P.F."/>
            <person name="Phillips J."/>
            <person name="Ranjan P."/>
            <person name="Rokshar D.S."/>
            <person name="Rothfels C.J."/>
            <person name="Schneider L."/>
            <person name="Shu S."/>
            <person name="Stevenson D.W."/>
            <person name="Thummler F."/>
            <person name="Tillich M."/>
            <person name="Villarreal Aguilar J.C."/>
            <person name="Widiez T."/>
            <person name="Wong G.K."/>
            <person name="Wymore A."/>
            <person name="Zhang Y."/>
            <person name="Zimmer A.D."/>
            <person name="Quatrano R.S."/>
            <person name="Mayer K.F.X."/>
            <person name="Goodstein D."/>
            <person name="Casacuberta J.M."/>
            <person name="Vandepoele K."/>
            <person name="Reski R."/>
            <person name="Cuming A.C."/>
            <person name="Tuskan G.A."/>
            <person name="Maumus F."/>
            <person name="Salse J."/>
            <person name="Schmutz J."/>
            <person name="Rensing S.A."/>
        </authorList>
    </citation>
    <scope>NUCLEOTIDE SEQUENCE [LARGE SCALE GENOMIC DNA]</scope>
    <source>
        <strain evidence="1 2">cv. Gransden 2004</strain>
    </source>
</reference>
<reference evidence="1 2" key="1">
    <citation type="journal article" date="2008" name="Science">
        <title>The Physcomitrella genome reveals evolutionary insights into the conquest of land by plants.</title>
        <authorList>
            <person name="Rensing S."/>
            <person name="Lang D."/>
            <person name="Zimmer A."/>
            <person name="Terry A."/>
            <person name="Salamov A."/>
            <person name="Shapiro H."/>
            <person name="Nishiyama T."/>
            <person name="Perroud P.-F."/>
            <person name="Lindquist E."/>
            <person name="Kamisugi Y."/>
            <person name="Tanahashi T."/>
            <person name="Sakakibara K."/>
            <person name="Fujita T."/>
            <person name="Oishi K."/>
            <person name="Shin-I T."/>
            <person name="Kuroki Y."/>
            <person name="Toyoda A."/>
            <person name="Suzuki Y."/>
            <person name="Hashimoto A."/>
            <person name="Yamaguchi K."/>
            <person name="Sugano A."/>
            <person name="Kohara Y."/>
            <person name="Fujiyama A."/>
            <person name="Anterola A."/>
            <person name="Aoki S."/>
            <person name="Ashton N."/>
            <person name="Barbazuk W.B."/>
            <person name="Barker E."/>
            <person name="Bennetzen J."/>
            <person name="Bezanilla M."/>
            <person name="Blankenship R."/>
            <person name="Cho S.H."/>
            <person name="Dutcher S."/>
            <person name="Estelle M."/>
            <person name="Fawcett J.A."/>
            <person name="Gundlach H."/>
            <person name="Hanada K."/>
            <person name="Heyl A."/>
            <person name="Hicks K.A."/>
            <person name="Hugh J."/>
            <person name="Lohr M."/>
            <person name="Mayer K."/>
            <person name="Melkozernov A."/>
            <person name="Murata T."/>
            <person name="Nelson D."/>
            <person name="Pils B."/>
            <person name="Prigge M."/>
            <person name="Reiss B."/>
            <person name="Renner T."/>
            <person name="Rombauts S."/>
            <person name="Rushton P."/>
            <person name="Sanderfoot A."/>
            <person name="Schween G."/>
            <person name="Shiu S.-H."/>
            <person name="Stueber K."/>
            <person name="Theodoulou F.L."/>
            <person name="Tu H."/>
            <person name="Van de Peer Y."/>
            <person name="Verrier P.J."/>
            <person name="Waters E."/>
            <person name="Wood A."/>
            <person name="Yang L."/>
            <person name="Cove D."/>
            <person name="Cuming A."/>
            <person name="Hasebe M."/>
            <person name="Lucas S."/>
            <person name="Mishler D.B."/>
            <person name="Reski R."/>
            <person name="Grigoriev I."/>
            <person name="Quatrano R.S."/>
            <person name="Boore J.L."/>
        </authorList>
    </citation>
    <scope>NUCLEOTIDE SEQUENCE [LARGE SCALE GENOMIC DNA]</scope>
    <source>
        <strain evidence="1 2">cv. Gransden 2004</strain>
    </source>
</reference>
<dbReference type="EnsemblPlants" id="Pp3c9_50V3.2">
    <property type="protein sequence ID" value="Pp3c9_50V3.2"/>
    <property type="gene ID" value="Pp3c9_50"/>
</dbReference>
<protein>
    <submittedName>
        <fullName evidence="1">Uncharacterized protein</fullName>
    </submittedName>
</protein>
<sequence length="73" mass="8243">MWAVFGCVRHHLCEYSCVCDYLDGSLQGRSIMDRKVVMGAALIAWAAALQDAFKEKFGTELEELKKTRNETLS</sequence>
<dbReference type="Proteomes" id="UP000006727">
    <property type="component" value="Chromosome 9"/>
</dbReference>
<evidence type="ECO:0000313" key="2">
    <source>
        <dbReference type="Proteomes" id="UP000006727"/>
    </source>
</evidence>
<dbReference type="Gramene" id="Pp3c9_50V3.2">
    <property type="protein sequence ID" value="Pp3c9_50V3.2"/>
    <property type="gene ID" value="Pp3c9_50"/>
</dbReference>
<dbReference type="AlphaFoldDB" id="A0A7I4ELP2"/>
<name>A0A7I4ELP2_PHYPA</name>
<proteinExistence type="predicted"/>
<accession>A0A7I4ELP2</accession>
<evidence type="ECO:0000313" key="1">
    <source>
        <dbReference type="EnsemblPlants" id="Pp3c9_50V3.2"/>
    </source>
</evidence>
<reference evidence="1" key="3">
    <citation type="submission" date="2020-12" db="UniProtKB">
        <authorList>
            <consortium name="EnsemblPlants"/>
        </authorList>
    </citation>
    <scope>IDENTIFICATION</scope>
</reference>